<dbReference type="Proteomes" id="UP000621856">
    <property type="component" value="Unassembled WGS sequence"/>
</dbReference>
<accession>A0A8J3A2K7</accession>
<evidence type="ECO:0000313" key="3">
    <source>
        <dbReference type="Proteomes" id="UP000621856"/>
    </source>
</evidence>
<proteinExistence type="predicted"/>
<protein>
    <submittedName>
        <fullName evidence="1">Uncharacterized protein</fullName>
    </submittedName>
</protein>
<comment type="caution">
    <text evidence="1">The sequence shown here is derived from an EMBL/GenBank/DDBJ whole genome shotgun (WGS) entry which is preliminary data.</text>
</comment>
<evidence type="ECO:0000313" key="2">
    <source>
        <dbReference type="EMBL" id="NHK27482.1"/>
    </source>
</evidence>
<reference evidence="1" key="1">
    <citation type="journal article" date="2014" name="Int. J. Syst. Evol. Microbiol.">
        <title>Complete genome sequence of Corynebacterium casei LMG S-19264T (=DSM 44701T), isolated from a smear-ripened cheese.</title>
        <authorList>
            <consortium name="US DOE Joint Genome Institute (JGI-PGF)"/>
            <person name="Walter F."/>
            <person name="Albersmeier A."/>
            <person name="Kalinowski J."/>
            <person name="Ruckert C."/>
        </authorList>
    </citation>
    <scope>NUCLEOTIDE SEQUENCE</scope>
    <source>
        <strain evidence="1">CGMCC 1.14984</strain>
    </source>
</reference>
<name>A0A8J3A2K7_9PROT</name>
<dbReference type="AlphaFoldDB" id="A0A8J3A2K7"/>
<reference evidence="2 4" key="2">
    <citation type="submission" date="2020-02" db="EMBL/GenBank/DDBJ databases">
        <title>Genome sequence of Parvularcula flava strain NH6-79.</title>
        <authorList>
            <person name="Abdul Karim M.H."/>
            <person name="Lam M.Q."/>
            <person name="Chen S.J."/>
            <person name="Yahya A."/>
            <person name="Shahir S."/>
            <person name="Shamsir M.S."/>
            <person name="Chong C.S."/>
        </authorList>
    </citation>
    <scope>NUCLEOTIDE SEQUENCE [LARGE SCALE GENOMIC DNA]</scope>
    <source>
        <strain evidence="2 4">NH6-79</strain>
    </source>
</reference>
<dbReference type="EMBL" id="BMGZ01000001">
    <property type="protein sequence ID" value="GGH95568.1"/>
    <property type="molecule type" value="Genomic_DNA"/>
</dbReference>
<organism evidence="1 3">
    <name type="scientific">Aquisalinus luteolus</name>
    <dbReference type="NCBI Taxonomy" id="1566827"/>
    <lineage>
        <taxon>Bacteria</taxon>
        <taxon>Pseudomonadati</taxon>
        <taxon>Pseudomonadota</taxon>
        <taxon>Alphaproteobacteria</taxon>
        <taxon>Parvularculales</taxon>
        <taxon>Parvularculaceae</taxon>
        <taxon>Aquisalinus</taxon>
    </lineage>
</organism>
<reference evidence="1" key="3">
    <citation type="submission" date="2020-09" db="EMBL/GenBank/DDBJ databases">
        <authorList>
            <person name="Sun Q."/>
            <person name="Zhou Y."/>
        </authorList>
    </citation>
    <scope>NUCLEOTIDE SEQUENCE</scope>
    <source>
        <strain evidence="1">CGMCC 1.14984</strain>
    </source>
</reference>
<gene>
    <name evidence="2" type="ORF">FF098_006155</name>
    <name evidence="1" type="ORF">GCM10011355_12420</name>
</gene>
<keyword evidence="4" id="KW-1185">Reference proteome</keyword>
<dbReference type="EMBL" id="VCJR02000001">
    <property type="protein sequence ID" value="NHK27482.1"/>
    <property type="molecule type" value="Genomic_DNA"/>
</dbReference>
<dbReference type="RefSeq" id="WP_155138476.1">
    <property type="nucleotide sequence ID" value="NZ_BMGZ01000001.1"/>
</dbReference>
<sequence>MSETIIEERMANSLFVSAEARVPFPANIVVWLFHVAFGGTWVGGRVRLTSDSVMFEPNDANVILHRGGQSLRWSVPVSSIKTAERRKSIGMQIVDMTDGERTYTFRCYKADAFIEAIRQQQTVLA</sequence>
<evidence type="ECO:0000313" key="1">
    <source>
        <dbReference type="EMBL" id="GGH95568.1"/>
    </source>
</evidence>
<evidence type="ECO:0000313" key="4">
    <source>
        <dbReference type="Proteomes" id="UP000818603"/>
    </source>
</evidence>
<dbReference type="Proteomes" id="UP000818603">
    <property type="component" value="Unassembled WGS sequence"/>
</dbReference>